<accession>A0ABP9URC1</accession>
<feature type="domain" description="KAP NTPase" evidence="1">
    <location>
        <begin position="18"/>
        <end position="372"/>
    </location>
</feature>
<protein>
    <recommendedName>
        <fullName evidence="1">KAP NTPase domain-containing protein</fullName>
    </recommendedName>
</protein>
<dbReference type="RefSeq" id="WP_353568189.1">
    <property type="nucleotide sequence ID" value="NZ_BAABRI010000020.1"/>
</dbReference>
<dbReference type="InterPro" id="IPR011646">
    <property type="entry name" value="KAP_P-loop"/>
</dbReference>
<reference evidence="2 3" key="1">
    <citation type="submission" date="2024-02" db="EMBL/GenBank/DDBJ databases">
        <title>Haloferula sargassicola NBRC 104335.</title>
        <authorList>
            <person name="Ichikawa N."/>
            <person name="Katano-Makiyama Y."/>
            <person name="Hidaka K."/>
        </authorList>
    </citation>
    <scope>NUCLEOTIDE SEQUENCE [LARGE SCALE GENOMIC DNA]</scope>
    <source>
        <strain evidence="2 3">NBRC 104335</strain>
    </source>
</reference>
<dbReference type="PANTHER" id="PTHR22674:SF6">
    <property type="entry name" value="NTPASE KAP FAMILY P-LOOP DOMAIN-CONTAINING PROTEIN 1"/>
    <property type="match status" value="1"/>
</dbReference>
<dbReference type="PANTHER" id="PTHR22674">
    <property type="entry name" value="NTPASE, KAP FAMILY P-LOOP DOMAIN-CONTAINING 1"/>
    <property type="match status" value="1"/>
</dbReference>
<dbReference type="InterPro" id="IPR027417">
    <property type="entry name" value="P-loop_NTPase"/>
</dbReference>
<comment type="caution">
    <text evidence="2">The sequence shown here is derived from an EMBL/GenBank/DDBJ whole genome shotgun (WGS) entry which is preliminary data.</text>
</comment>
<evidence type="ECO:0000313" key="2">
    <source>
        <dbReference type="EMBL" id="GAA5484091.1"/>
    </source>
</evidence>
<organism evidence="2 3">
    <name type="scientific">Haloferula sargassicola</name>
    <dbReference type="NCBI Taxonomy" id="490096"/>
    <lineage>
        <taxon>Bacteria</taxon>
        <taxon>Pseudomonadati</taxon>
        <taxon>Verrucomicrobiota</taxon>
        <taxon>Verrucomicrobiia</taxon>
        <taxon>Verrucomicrobiales</taxon>
        <taxon>Verrucomicrobiaceae</taxon>
        <taxon>Haloferula</taxon>
    </lineage>
</organism>
<evidence type="ECO:0000313" key="3">
    <source>
        <dbReference type="Proteomes" id="UP001476282"/>
    </source>
</evidence>
<sequence length="617" mass="69426">MWADNETDEDLLGFSLHANLIGEIVTDPEMLPVTIGLFGDWGGGKSSILKILQRNFAEHPDFAVIYFNSWVFEGYEDAKSAILTSLLTELRDQREWGEVIKDEIGSLIRRVRWMKVLKSATSAGLAYLTANPLFLAGLENPLGPKEVEKPEKEAETEPSEINPEDYLKDVEETVHNVRSFRKDFQSLIEKTKLKAFVILIDDLDRCSPERVIENLEAVKLFLNVESTAFVVAADRRIVENAIRIRYSNLFSGEREVSPDQEALVTDYLEKLIQVPYTLPKLAPHEVRSYMSLLFLKKHLEAGRFDKLLSEYSEFLSRERYKAFPLDATLESVPDGGTKEELTECVRLVESSSDAITDGLKGNPRQIKRFLNSYWLRKKLGSVAQLTHIKDHILIKLMVLEYVSSDRFEELYSLHRLSDDGTVDLLGELEDAESIEQLDEKLKNWRTPRLWKWLKLEPILAGVDLRDYFWVSRSSVSDTLSGVRLLSHAMRQCVDSMLSASVKPQNRADFFGALTEDEQTGVLSMVSKKAMQDPSNQTPLESLLGLAVAGFEQAANAFKSSALKIGANQLNPGLGILLRGAKPPSASGSEKILNEVITNLAATETRIGRALKSKKKTN</sequence>
<evidence type="ECO:0000259" key="1">
    <source>
        <dbReference type="Pfam" id="PF07693"/>
    </source>
</evidence>
<proteinExistence type="predicted"/>
<dbReference type="Pfam" id="PF07693">
    <property type="entry name" value="KAP_NTPase"/>
    <property type="match status" value="1"/>
</dbReference>
<gene>
    <name evidence="2" type="ORF">Hsar01_03330</name>
</gene>
<dbReference type="EMBL" id="BAABRI010000020">
    <property type="protein sequence ID" value="GAA5484091.1"/>
    <property type="molecule type" value="Genomic_DNA"/>
</dbReference>
<dbReference type="SUPFAM" id="SSF52540">
    <property type="entry name" value="P-loop containing nucleoside triphosphate hydrolases"/>
    <property type="match status" value="1"/>
</dbReference>
<keyword evidence="3" id="KW-1185">Reference proteome</keyword>
<dbReference type="InterPro" id="IPR052754">
    <property type="entry name" value="NTPase_KAP_P-loop"/>
</dbReference>
<dbReference type="Gene3D" id="3.40.50.300">
    <property type="entry name" value="P-loop containing nucleotide triphosphate hydrolases"/>
    <property type="match status" value="1"/>
</dbReference>
<dbReference type="Proteomes" id="UP001476282">
    <property type="component" value="Unassembled WGS sequence"/>
</dbReference>
<name>A0ABP9URC1_9BACT</name>